<keyword evidence="2" id="KW-1133">Transmembrane helix</keyword>
<feature type="region of interest" description="Disordered" evidence="1">
    <location>
        <begin position="63"/>
        <end position="84"/>
    </location>
</feature>
<dbReference type="RefSeq" id="WP_119480985.1">
    <property type="nucleotide sequence ID" value="NZ_QXTG01000001.1"/>
</dbReference>
<sequence length="428" mass="43918">MTRSFDPVLSAALRNELEHLADREAARPARPAVAARPQVWITAVTALLLVVATLGLLRVTGGGDGAPAASRPGDPLTAANGPLADAGLRGTPVTVLAQGRAIGGSRFRLSVPEGTTRLTVYATCGPAGSAELTLLGSSGSGDCAPASARAFTLGDPGSGPTELRVDLPSGVAARILVIAVAPSSTTTLAQLRVDDRPAGLRDPLTEILDPRSDAYIRAAPDVLLVASGTGSRDLPVVLPAGTSSVRPYLNCAPETRQYSVGVDEGTMHGDCASGFGGSFGDVPMTPGAHTVHVRVPKGTAWSLVLIATPVYTPATAGPVREPLPYPSGIAPDRVLGWERGAFGIVTGRLEGTMTRVSVTITCQGDGTVTVATPFGTAGNPAERASCSARSPKRTSTGMGGPERVTDPRFTITPYGDVRWTVTFTRDAD</sequence>
<evidence type="ECO:0000256" key="1">
    <source>
        <dbReference type="SAM" id="MobiDB-lite"/>
    </source>
</evidence>
<proteinExistence type="predicted"/>
<dbReference type="Proteomes" id="UP000265742">
    <property type="component" value="Unassembled WGS sequence"/>
</dbReference>
<dbReference type="EMBL" id="QXTG01000001">
    <property type="protein sequence ID" value="RIX30624.1"/>
    <property type="molecule type" value="Genomic_DNA"/>
</dbReference>
<organism evidence="3 4">
    <name type="scientific">Amnibacterium setariae</name>
    <dbReference type="NCBI Taxonomy" id="2306585"/>
    <lineage>
        <taxon>Bacteria</taxon>
        <taxon>Bacillati</taxon>
        <taxon>Actinomycetota</taxon>
        <taxon>Actinomycetes</taxon>
        <taxon>Micrococcales</taxon>
        <taxon>Microbacteriaceae</taxon>
        <taxon>Amnibacterium</taxon>
    </lineage>
</organism>
<accession>A0A3A1U175</accession>
<keyword evidence="4" id="KW-1185">Reference proteome</keyword>
<feature type="transmembrane region" description="Helical" evidence="2">
    <location>
        <begin position="39"/>
        <end position="57"/>
    </location>
</feature>
<dbReference type="OrthoDB" id="3267550at2"/>
<keyword evidence="2" id="KW-0472">Membrane</keyword>
<comment type="caution">
    <text evidence="3">The sequence shown here is derived from an EMBL/GenBank/DDBJ whole genome shotgun (WGS) entry which is preliminary data.</text>
</comment>
<protein>
    <submittedName>
        <fullName evidence="3">Uncharacterized protein</fullName>
    </submittedName>
</protein>
<evidence type="ECO:0000313" key="4">
    <source>
        <dbReference type="Proteomes" id="UP000265742"/>
    </source>
</evidence>
<name>A0A3A1U175_9MICO</name>
<reference evidence="4" key="1">
    <citation type="submission" date="2018-09" db="EMBL/GenBank/DDBJ databases">
        <authorList>
            <person name="Kim I."/>
        </authorList>
    </citation>
    <scope>NUCLEOTIDE SEQUENCE [LARGE SCALE GENOMIC DNA]</scope>
    <source>
        <strain evidence="4">DD4a</strain>
    </source>
</reference>
<gene>
    <name evidence="3" type="ORF">D1781_04190</name>
</gene>
<evidence type="ECO:0000313" key="3">
    <source>
        <dbReference type="EMBL" id="RIX30624.1"/>
    </source>
</evidence>
<dbReference type="AlphaFoldDB" id="A0A3A1U175"/>
<keyword evidence="2" id="KW-0812">Transmembrane</keyword>
<feature type="region of interest" description="Disordered" evidence="1">
    <location>
        <begin position="375"/>
        <end position="408"/>
    </location>
</feature>
<evidence type="ECO:0000256" key="2">
    <source>
        <dbReference type="SAM" id="Phobius"/>
    </source>
</evidence>